<keyword evidence="5" id="KW-1185">Reference proteome</keyword>
<dbReference type="Gene3D" id="3.40.50.720">
    <property type="entry name" value="NAD(P)-binding Rossmann-like Domain"/>
    <property type="match status" value="1"/>
</dbReference>
<dbReference type="GO" id="GO:0016020">
    <property type="term" value="C:membrane"/>
    <property type="evidence" value="ECO:0007669"/>
    <property type="project" value="TreeGrafter"/>
</dbReference>
<evidence type="ECO:0000313" key="5">
    <source>
        <dbReference type="Proteomes" id="UP000290545"/>
    </source>
</evidence>
<proteinExistence type="inferred from homology"/>
<dbReference type="Pfam" id="PF00106">
    <property type="entry name" value="adh_short"/>
    <property type="match status" value="1"/>
</dbReference>
<dbReference type="InterPro" id="IPR002347">
    <property type="entry name" value="SDR_fam"/>
</dbReference>
<dbReference type="InterPro" id="IPR020904">
    <property type="entry name" value="Sc_DH/Rdtase_CS"/>
</dbReference>
<reference evidence="4 5" key="1">
    <citation type="submission" date="2019-01" db="EMBL/GenBank/DDBJ databases">
        <title>Filimonas sp. strain TTM-71.</title>
        <authorList>
            <person name="Chen W.-M."/>
        </authorList>
    </citation>
    <scope>NUCLEOTIDE SEQUENCE [LARGE SCALE GENOMIC DNA]</scope>
    <source>
        <strain evidence="4 5">TTM-71</strain>
    </source>
</reference>
<accession>A0A4Q1D0Q3</accession>
<dbReference type="PANTHER" id="PTHR44196:SF1">
    <property type="entry name" value="DEHYDROGENASE_REDUCTASE SDR FAMILY MEMBER 7B"/>
    <property type="match status" value="1"/>
</dbReference>
<dbReference type="Proteomes" id="UP000290545">
    <property type="component" value="Unassembled WGS sequence"/>
</dbReference>
<comment type="caution">
    <text evidence="4">The sequence shown here is derived from an EMBL/GenBank/DDBJ whole genome shotgun (WGS) entry which is preliminary data.</text>
</comment>
<organism evidence="4 5">
    <name type="scientific">Filimonas effusa</name>
    <dbReference type="NCBI Taxonomy" id="2508721"/>
    <lineage>
        <taxon>Bacteria</taxon>
        <taxon>Pseudomonadati</taxon>
        <taxon>Bacteroidota</taxon>
        <taxon>Chitinophagia</taxon>
        <taxon>Chitinophagales</taxon>
        <taxon>Chitinophagaceae</taxon>
        <taxon>Filimonas</taxon>
    </lineage>
</organism>
<evidence type="ECO:0000313" key="4">
    <source>
        <dbReference type="EMBL" id="RXK80804.1"/>
    </source>
</evidence>
<evidence type="ECO:0000256" key="2">
    <source>
        <dbReference type="ARBA" id="ARBA00023002"/>
    </source>
</evidence>
<protein>
    <submittedName>
        <fullName evidence="4">SDR family NAD(P)-dependent oxidoreductase</fullName>
    </submittedName>
</protein>
<dbReference type="PRINTS" id="PR00080">
    <property type="entry name" value="SDRFAMILY"/>
</dbReference>
<sequence length="250" mass="26738">MNTTNNTVLIAGGSAGIGLEIAKLLDANGNTLIITGRSKSRLDEAASLLKNAVTIVSDISSEGDRLALAEKLQAEYPQLNMVINNGAAASIYPLVNAPAEAMPTVQHEIITNYVSVLALNSLLLPVLARQPEAAIVNVSSVVAYVPGILATYSASKAALHSYTQSLRWELGKIHPNIKVFELFPPLVNTEFSKPIGGEKGIPPQEVAQELLAGLASDTYEIRVGMTEQLYRLFLSSPEQAFAAMHTSERK</sequence>
<dbReference type="SUPFAM" id="SSF51735">
    <property type="entry name" value="NAD(P)-binding Rossmann-fold domains"/>
    <property type="match status" value="1"/>
</dbReference>
<dbReference type="PRINTS" id="PR00081">
    <property type="entry name" value="GDHRDH"/>
</dbReference>
<name>A0A4Q1D0Q3_9BACT</name>
<dbReference type="EMBL" id="SDHZ01000005">
    <property type="protein sequence ID" value="RXK80804.1"/>
    <property type="molecule type" value="Genomic_DNA"/>
</dbReference>
<gene>
    <name evidence="4" type="ORF">ESB13_21845</name>
</gene>
<dbReference type="OrthoDB" id="9810734at2"/>
<dbReference type="PANTHER" id="PTHR44196">
    <property type="entry name" value="DEHYDROGENASE/REDUCTASE SDR FAMILY MEMBER 7B"/>
    <property type="match status" value="1"/>
</dbReference>
<evidence type="ECO:0000256" key="1">
    <source>
        <dbReference type="ARBA" id="ARBA00006484"/>
    </source>
</evidence>
<dbReference type="GO" id="GO:0016491">
    <property type="term" value="F:oxidoreductase activity"/>
    <property type="evidence" value="ECO:0007669"/>
    <property type="project" value="UniProtKB-KW"/>
</dbReference>
<comment type="similarity">
    <text evidence="1 3">Belongs to the short-chain dehydrogenases/reductases (SDR) family.</text>
</comment>
<keyword evidence="2" id="KW-0560">Oxidoreductase</keyword>
<dbReference type="RefSeq" id="WP_129005865.1">
    <property type="nucleotide sequence ID" value="NZ_SDHZ01000005.1"/>
</dbReference>
<evidence type="ECO:0000256" key="3">
    <source>
        <dbReference type="RuleBase" id="RU000363"/>
    </source>
</evidence>
<dbReference type="PROSITE" id="PS00061">
    <property type="entry name" value="ADH_SHORT"/>
    <property type="match status" value="1"/>
</dbReference>
<dbReference type="AlphaFoldDB" id="A0A4Q1D0Q3"/>
<dbReference type="InterPro" id="IPR036291">
    <property type="entry name" value="NAD(P)-bd_dom_sf"/>
</dbReference>